<sequence length="267" mass="30050">MRVPKTTLRLVAIGDSLTYGVGDQANDGGYVGQIKARLQQHLPKTKIITSNYGVSGDRSDQILKRLQNQSQMQADLRKADVIVMTVGGNDLLQTLEKELLTNSPKNLQQALERAGDTYQQKLTTLLQAVRQENSHAPLFLFSIYDPVYVYFPEVHAITDGVTKWNQISETTMQKFGPSYFVNINRQLSYGQYQSVASREKLAQQAAKANRASISQAEVLKVMSGQGKNLNRYISTKDNFHPNHAGYGLMTTALWRQMQAHDSFMYQK</sequence>
<dbReference type="EMBL" id="AZFK01000053">
    <property type="protein sequence ID" value="KRL89158.1"/>
    <property type="molecule type" value="Genomic_DNA"/>
</dbReference>
<dbReference type="InterPro" id="IPR036514">
    <property type="entry name" value="SGNH_hydro_sf"/>
</dbReference>
<accession>A0A0R1U7C7</accession>
<dbReference type="SUPFAM" id="SSF52266">
    <property type="entry name" value="SGNH hydrolase"/>
    <property type="match status" value="1"/>
</dbReference>
<dbReference type="PANTHER" id="PTHR30383:SF27">
    <property type="entry name" value="SPORE GERMINATION LIPASE LIPC"/>
    <property type="match status" value="1"/>
</dbReference>
<comment type="caution">
    <text evidence="2">The sequence shown here is derived from an EMBL/GenBank/DDBJ whole genome shotgun (WGS) entry which is preliminary data.</text>
</comment>
<dbReference type="Pfam" id="PF13472">
    <property type="entry name" value="Lipase_GDSL_2"/>
    <property type="match status" value="1"/>
</dbReference>
<dbReference type="InterPro" id="IPR051532">
    <property type="entry name" value="Ester_Hydrolysis_Enzymes"/>
</dbReference>
<gene>
    <name evidence="2" type="ORF">FC43_GL001885</name>
</gene>
<reference evidence="2 3" key="1">
    <citation type="journal article" date="2015" name="Genome Announc.">
        <title>Expanding the biotechnology potential of lactobacilli through comparative genomics of 213 strains and associated genera.</title>
        <authorList>
            <person name="Sun Z."/>
            <person name="Harris H.M."/>
            <person name="McCann A."/>
            <person name="Guo C."/>
            <person name="Argimon S."/>
            <person name="Zhang W."/>
            <person name="Yang X."/>
            <person name="Jeffery I.B."/>
            <person name="Cooney J.C."/>
            <person name="Kagawa T.F."/>
            <person name="Liu W."/>
            <person name="Song Y."/>
            <person name="Salvetti E."/>
            <person name="Wrobel A."/>
            <person name="Rasinkangas P."/>
            <person name="Parkhill J."/>
            <person name="Rea M.C."/>
            <person name="O'Sullivan O."/>
            <person name="Ritari J."/>
            <person name="Douillard F.P."/>
            <person name="Paul Ross R."/>
            <person name="Yang R."/>
            <person name="Briner A.E."/>
            <person name="Felis G.E."/>
            <person name="de Vos W.M."/>
            <person name="Barrangou R."/>
            <person name="Klaenhammer T.R."/>
            <person name="Caufield P.W."/>
            <person name="Cui Y."/>
            <person name="Zhang H."/>
            <person name="O'Toole P.W."/>
        </authorList>
    </citation>
    <scope>NUCLEOTIDE SEQUENCE [LARGE SCALE GENOMIC DNA]</scope>
    <source>
        <strain evidence="2 3">DSM 15946</strain>
    </source>
</reference>
<protein>
    <submittedName>
        <fullName evidence="2">SGNH superfamily hydrolase</fullName>
    </submittedName>
</protein>
<evidence type="ECO:0000313" key="3">
    <source>
        <dbReference type="Proteomes" id="UP000050816"/>
    </source>
</evidence>
<evidence type="ECO:0000259" key="1">
    <source>
        <dbReference type="Pfam" id="PF13472"/>
    </source>
</evidence>
<dbReference type="PATRIC" id="fig|1423760.3.peg.1973"/>
<evidence type="ECO:0000313" key="2">
    <source>
        <dbReference type="EMBL" id="KRL89158.1"/>
    </source>
</evidence>
<dbReference type="GO" id="GO:0004622">
    <property type="term" value="F:phosphatidylcholine lysophospholipase activity"/>
    <property type="evidence" value="ECO:0007669"/>
    <property type="project" value="TreeGrafter"/>
</dbReference>
<dbReference type="AlphaFoldDB" id="A0A0R1U7C7"/>
<dbReference type="Gene3D" id="3.40.50.1110">
    <property type="entry name" value="SGNH hydrolase"/>
    <property type="match status" value="1"/>
</dbReference>
<keyword evidence="2" id="KW-0378">Hydrolase</keyword>
<dbReference type="InterPro" id="IPR013830">
    <property type="entry name" value="SGNH_hydro"/>
</dbReference>
<name>A0A0R1U7C7_9LACO</name>
<proteinExistence type="predicted"/>
<dbReference type="CDD" id="cd04506">
    <property type="entry name" value="SGNH_hydrolase_YpmR_like"/>
    <property type="match status" value="1"/>
</dbReference>
<feature type="domain" description="SGNH hydrolase-type esterase" evidence="1">
    <location>
        <begin position="12"/>
        <end position="247"/>
    </location>
</feature>
<dbReference type="Proteomes" id="UP000050816">
    <property type="component" value="Unassembled WGS sequence"/>
</dbReference>
<organism evidence="2 3">
    <name type="scientific">Limosilactobacillus ingluviei DSM 15946</name>
    <dbReference type="NCBI Taxonomy" id="1423760"/>
    <lineage>
        <taxon>Bacteria</taxon>
        <taxon>Bacillati</taxon>
        <taxon>Bacillota</taxon>
        <taxon>Bacilli</taxon>
        <taxon>Lactobacillales</taxon>
        <taxon>Lactobacillaceae</taxon>
        <taxon>Limosilactobacillus</taxon>
    </lineage>
</organism>
<dbReference type="PANTHER" id="PTHR30383">
    <property type="entry name" value="THIOESTERASE 1/PROTEASE 1/LYSOPHOSPHOLIPASE L1"/>
    <property type="match status" value="1"/>
</dbReference>